<evidence type="ECO:0000256" key="1">
    <source>
        <dbReference type="SAM" id="MobiDB-lite"/>
    </source>
</evidence>
<reference evidence="3 4" key="1">
    <citation type="submission" date="2018-08" db="EMBL/GenBank/DDBJ databases">
        <title>Fulvimarina sp. 85, whole genome shotgun sequence.</title>
        <authorList>
            <person name="Tuo L."/>
        </authorList>
    </citation>
    <scope>NUCLEOTIDE SEQUENCE [LARGE SCALE GENOMIC DNA]</scope>
    <source>
        <strain evidence="3 4">85</strain>
    </source>
</reference>
<name>A0A371X585_9HYPH</name>
<gene>
    <name evidence="3" type="ORF">DYI37_08665</name>
</gene>
<dbReference type="AlphaFoldDB" id="A0A371X585"/>
<evidence type="ECO:0000313" key="4">
    <source>
        <dbReference type="Proteomes" id="UP000264310"/>
    </source>
</evidence>
<dbReference type="Proteomes" id="UP000264310">
    <property type="component" value="Unassembled WGS sequence"/>
</dbReference>
<comment type="caution">
    <text evidence="3">The sequence shown here is derived from an EMBL/GenBank/DDBJ whole genome shotgun (WGS) entry which is preliminary data.</text>
</comment>
<organism evidence="3 4">
    <name type="scientific">Fulvimarina endophytica</name>
    <dbReference type="NCBI Taxonomy" id="2293836"/>
    <lineage>
        <taxon>Bacteria</taxon>
        <taxon>Pseudomonadati</taxon>
        <taxon>Pseudomonadota</taxon>
        <taxon>Alphaproteobacteria</taxon>
        <taxon>Hyphomicrobiales</taxon>
        <taxon>Aurantimonadaceae</taxon>
        <taxon>Fulvimarina</taxon>
    </lineage>
</organism>
<protein>
    <submittedName>
        <fullName evidence="3">Uncharacterized protein</fullName>
    </submittedName>
</protein>
<evidence type="ECO:0000313" key="3">
    <source>
        <dbReference type="EMBL" id="RFC64379.1"/>
    </source>
</evidence>
<evidence type="ECO:0000256" key="2">
    <source>
        <dbReference type="SAM" id="Phobius"/>
    </source>
</evidence>
<keyword evidence="2" id="KW-1133">Transmembrane helix</keyword>
<keyword evidence="4" id="KW-1185">Reference proteome</keyword>
<keyword evidence="2" id="KW-0812">Transmembrane</keyword>
<dbReference type="EMBL" id="QURL01000003">
    <property type="protein sequence ID" value="RFC64379.1"/>
    <property type="molecule type" value="Genomic_DNA"/>
</dbReference>
<accession>A0A371X585</accession>
<feature type="transmembrane region" description="Helical" evidence="2">
    <location>
        <begin position="15"/>
        <end position="39"/>
    </location>
</feature>
<keyword evidence="2" id="KW-0472">Membrane</keyword>
<proteinExistence type="predicted"/>
<sequence>MKPDEARQGRAGKPILIVLIVGIVLVVLGYVIIGGIGVATEPDGSLEQTETLDAPDPATTAVEGNTVTPSEAEPQENEGVRVPQ</sequence>
<feature type="region of interest" description="Disordered" evidence="1">
    <location>
        <begin position="42"/>
        <end position="84"/>
    </location>
</feature>